<accession>A0AAW6UDX1</accession>
<gene>
    <name evidence="1" type="ORF">QJ521_06435</name>
</gene>
<dbReference type="RefSeq" id="WP_282839623.1">
    <property type="nucleotide sequence ID" value="NZ_JASCXW010000020.1"/>
</dbReference>
<protein>
    <submittedName>
        <fullName evidence="1">Uncharacterized protein</fullName>
    </submittedName>
</protein>
<proteinExistence type="predicted"/>
<comment type="caution">
    <text evidence="1">The sequence shown here is derived from an EMBL/GenBank/DDBJ whole genome shotgun (WGS) entry which is preliminary data.</text>
</comment>
<reference evidence="1" key="1">
    <citation type="submission" date="2023-05" db="EMBL/GenBank/DDBJ databases">
        <title>Mariniplasma microaerophilum sp. nov., a novel anaerobic mollicute isolated from terrestrial mud volcano, Taman Peninsula, Russia.</title>
        <authorList>
            <person name="Khomyakova M.A."/>
            <person name="Merkel A.Y."/>
            <person name="Slobodkin A.I."/>
        </authorList>
    </citation>
    <scope>NUCLEOTIDE SEQUENCE</scope>
    <source>
        <strain evidence="1">M4Ah</strain>
    </source>
</reference>
<evidence type="ECO:0000313" key="1">
    <source>
        <dbReference type="EMBL" id="MDI6453193.1"/>
    </source>
</evidence>
<dbReference type="AlphaFoldDB" id="A0AAW6UDX1"/>
<organism evidence="1 2">
    <name type="scientific">Peloplasma aerotolerans</name>
    <dbReference type="NCBI Taxonomy" id="3044389"/>
    <lineage>
        <taxon>Bacteria</taxon>
        <taxon>Bacillati</taxon>
        <taxon>Mycoplasmatota</taxon>
        <taxon>Mollicutes</taxon>
        <taxon>Acholeplasmatales</taxon>
        <taxon>Acholeplasmataceae</taxon>
        <taxon>Peloplasma</taxon>
    </lineage>
</organism>
<dbReference type="Proteomes" id="UP001431532">
    <property type="component" value="Unassembled WGS sequence"/>
</dbReference>
<sequence>MPKYFNTIKVKISDEEKKQRLEDYKYAIKHGFYFGPPVDIEDFMKRDIFDESVRFKCLKCGFEDVLEFDILEEMWDESISDYPILPCYHCSKEKFVPIDIYHKQTLKVFR</sequence>
<name>A0AAW6UDX1_9MOLU</name>
<dbReference type="EMBL" id="JASCXW010000020">
    <property type="protein sequence ID" value="MDI6453193.1"/>
    <property type="molecule type" value="Genomic_DNA"/>
</dbReference>
<evidence type="ECO:0000313" key="2">
    <source>
        <dbReference type="Proteomes" id="UP001431532"/>
    </source>
</evidence>
<keyword evidence="2" id="KW-1185">Reference proteome</keyword>